<dbReference type="AlphaFoldDB" id="A0A2J8I0U1"/>
<feature type="modified residue" description="4-aspartylphosphate" evidence="8">
    <location>
        <position position="505"/>
    </location>
</feature>
<keyword evidence="3 8" id="KW-0597">Phosphoprotein</keyword>
<gene>
    <name evidence="11" type="ORF">C1N32_14280</name>
</gene>
<dbReference type="GO" id="GO:0016787">
    <property type="term" value="F:hydrolase activity"/>
    <property type="evidence" value="ECO:0007669"/>
    <property type="project" value="UniProtKB-KW"/>
</dbReference>
<feature type="domain" description="Histidine kinase" evidence="9">
    <location>
        <begin position="216"/>
        <end position="431"/>
    </location>
</feature>
<dbReference type="PROSITE" id="PS50110">
    <property type="entry name" value="RESPONSE_REGULATORY"/>
    <property type="match status" value="1"/>
</dbReference>
<dbReference type="GO" id="GO:0000155">
    <property type="term" value="F:phosphorelay sensor kinase activity"/>
    <property type="evidence" value="ECO:0007669"/>
    <property type="project" value="InterPro"/>
</dbReference>
<dbReference type="Pfam" id="PF00072">
    <property type="entry name" value="Response_reg"/>
    <property type="match status" value="1"/>
</dbReference>
<dbReference type="PANTHER" id="PTHR43047">
    <property type="entry name" value="TWO-COMPONENT HISTIDINE PROTEIN KINASE"/>
    <property type="match status" value="1"/>
</dbReference>
<evidence type="ECO:0000313" key="11">
    <source>
        <dbReference type="EMBL" id="PNI04159.1"/>
    </source>
</evidence>
<evidence type="ECO:0000256" key="1">
    <source>
        <dbReference type="ARBA" id="ARBA00000085"/>
    </source>
</evidence>
<dbReference type="SMART" id="SM00448">
    <property type="entry name" value="REC"/>
    <property type="match status" value="1"/>
</dbReference>
<dbReference type="Gene3D" id="3.40.50.2300">
    <property type="match status" value="1"/>
</dbReference>
<dbReference type="SMART" id="SM00388">
    <property type="entry name" value="HisKA"/>
    <property type="match status" value="1"/>
</dbReference>
<dbReference type="InterPro" id="IPR036890">
    <property type="entry name" value="HATPase_C_sf"/>
</dbReference>
<dbReference type="PANTHER" id="PTHR43047:SF64">
    <property type="entry name" value="HISTIDINE KINASE CONTAINING CHEY-HOMOLOGOUS RECEIVER DOMAIN AND PAS DOMAIN-RELATED"/>
    <property type="match status" value="1"/>
</dbReference>
<organism evidence="11 12">
    <name type="scientific">Vibrio diazotrophicus</name>
    <dbReference type="NCBI Taxonomy" id="685"/>
    <lineage>
        <taxon>Bacteria</taxon>
        <taxon>Pseudomonadati</taxon>
        <taxon>Pseudomonadota</taxon>
        <taxon>Gammaproteobacteria</taxon>
        <taxon>Vibrionales</taxon>
        <taxon>Vibrionaceae</taxon>
        <taxon>Vibrio</taxon>
    </lineage>
</organism>
<evidence type="ECO:0000256" key="3">
    <source>
        <dbReference type="ARBA" id="ARBA00022553"/>
    </source>
</evidence>
<evidence type="ECO:0000256" key="7">
    <source>
        <dbReference type="ARBA" id="ARBA00023012"/>
    </source>
</evidence>
<dbReference type="InterPro" id="IPR003661">
    <property type="entry name" value="HisK_dim/P_dom"/>
</dbReference>
<name>A0A2J8I0U1_VIBDI</name>
<accession>A0A2J8I0U1</accession>
<protein>
    <recommendedName>
        <fullName evidence="2">histidine kinase</fullName>
        <ecNumber evidence="2">2.7.13.3</ecNumber>
    </recommendedName>
</protein>
<evidence type="ECO:0000259" key="10">
    <source>
        <dbReference type="PROSITE" id="PS50110"/>
    </source>
</evidence>
<dbReference type="InterPro" id="IPR036097">
    <property type="entry name" value="HisK_dim/P_sf"/>
</dbReference>
<comment type="catalytic activity">
    <reaction evidence="1">
        <text>ATP + protein L-histidine = ADP + protein N-phospho-L-histidine.</text>
        <dbReference type="EC" id="2.7.13.3"/>
    </reaction>
</comment>
<feature type="domain" description="Response regulatory" evidence="10">
    <location>
        <begin position="455"/>
        <end position="570"/>
    </location>
</feature>
<reference evidence="11 12" key="1">
    <citation type="submission" date="2018-01" db="EMBL/GenBank/DDBJ databases">
        <title>Draft genome sequences of six Vibrio diazotrophicus strains isolated from deep-sea sediments of the Baltic Sea.</title>
        <authorList>
            <person name="Castillo D."/>
            <person name="Vandieken V."/>
            <person name="Chiang O."/>
            <person name="Middelboe M."/>
        </authorList>
    </citation>
    <scope>NUCLEOTIDE SEQUENCE [LARGE SCALE GENOMIC DNA]</scope>
    <source>
        <strain evidence="11 12">60.27F</strain>
    </source>
</reference>
<dbReference type="PROSITE" id="PS50109">
    <property type="entry name" value="HIS_KIN"/>
    <property type="match status" value="1"/>
</dbReference>
<keyword evidence="6" id="KW-0378">Hydrolase</keyword>
<keyword evidence="5 11" id="KW-0418">Kinase</keyword>
<dbReference type="CDD" id="cd17546">
    <property type="entry name" value="REC_hyHK_CKI1_RcsC-like"/>
    <property type="match status" value="1"/>
</dbReference>
<dbReference type="Pfam" id="PF02518">
    <property type="entry name" value="HATPase_c"/>
    <property type="match status" value="1"/>
</dbReference>
<dbReference type="InterPro" id="IPR004358">
    <property type="entry name" value="Sig_transdc_His_kin-like_C"/>
</dbReference>
<dbReference type="InterPro" id="IPR011006">
    <property type="entry name" value="CheY-like_superfamily"/>
</dbReference>
<dbReference type="Gene3D" id="1.10.287.130">
    <property type="match status" value="1"/>
</dbReference>
<dbReference type="InterPro" id="IPR005467">
    <property type="entry name" value="His_kinase_dom"/>
</dbReference>
<keyword evidence="4" id="KW-0808">Transferase</keyword>
<dbReference type="PRINTS" id="PR00344">
    <property type="entry name" value="BCTRLSENSOR"/>
</dbReference>
<evidence type="ECO:0000313" key="12">
    <source>
        <dbReference type="Proteomes" id="UP000236449"/>
    </source>
</evidence>
<keyword evidence="7" id="KW-0902">Two-component regulatory system</keyword>
<dbReference type="RefSeq" id="WP_102966573.1">
    <property type="nucleotide sequence ID" value="NZ_POSK01000009.1"/>
</dbReference>
<dbReference type="EC" id="2.7.13.3" evidence="2"/>
<evidence type="ECO:0000256" key="8">
    <source>
        <dbReference type="PROSITE-ProRule" id="PRU00169"/>
    </source>
</evidence>
<dbReference type="SUPFAM" id="SSF52172">
    <property type="entry name" value="CheY-like"/>
    <property type="match status" value="1"/>
</dbReference>
<dbReference type="FunFam" id="3.30.565.10:FF:000010">
    <property type="entry name" value="Sensor histidine kinase RcsC"/>
    <property type="match status" value="1"/>
</dbReference>
<dbReference type="InterPro" id="IPR003594">
    <property type="entry name" value="HATPase_dom"/>
</dbReference>
<dbReference type="SUPFAM" id="SSF47384">
    <property type="entry name" value="Homodimeric domain of signal transducing histidine kinase"/>
    <property type="match status" value="1"/>
</dbReference>
<dbReference type="InterPro" id="IPR001789">
    <property type="entry name" value="Sig_transdc_resp-reg_receiver"/>
</dbReference>
<dbReference type="Pfam" id="PF00512">
    <property type="entry name" value="HisKA"/>
    <property type="match status" value="1"/>
</dbReference>
<dbReference type="EMBL" id="POSK01000009">
    <property type="protein sequence ID" value="PNI04159.1"/>
    <property type="molecule type" value="Genomic_DNA"/>
</dbReference>
<dbReference type="Gene3D" id="3.30.565.10">
    <property type="entry name" value="Histidine kinase-like ATPase, C-terminal domain"/>
    <property type="match status" value="1"/>
</dbReference>
<proteinExistence type="predicted"/>
<sequence>MKQQYIEHFNETLLELERSRERERLITEENQVILAALSALSRADNKYQIFDELKKVLSRYIKFNDFIVISKGKDNASYSTFLTSNIAFTGKNWLNGTKFQRVLDGESIILFEPIKLDEFKYLNSFLKNQIESALITGIRTQTSDSVLLLLGKKKGQFSLDMKTTLLRFRPLLERAISDIEYKEELQRLVDIKTKELVVAQQLAEQANKSKSQFLAMMSHELRTPLNAVLGLIDVLRDTSNIHQLDLLEQMEHSAELLLVIINDVLDLSRIESGHFKLQCHKVNLYHKLNHALEYHRQLAEDKGITFCVDVKLCPTTEYLVDPVRLTQILFNVVGNAVKFTEKGMVTVSLYDLGGKLNIQVNDTGIGIESDRVEQLFSPFIQADSSHTRNYGGTGLGLTITKHLVELMKGTISVSSTLHKGSCFEITIPLKDSCMDVSKGTITNAAIKKNQEKTYNILVVEDTKTNQIVIQLMLSRLGYNVTLADNGKQAVELIKNDEQFDLIFMDISMPVMDGIEATKQIRAKSLSVPIIALTAHTMDDDKDECLKAGMNDFMLKPMRINEISSVIERFTA</sequence>
<dbReference type="CDD" id="cd16922">
    <property type="entry name" value="HATPase_EvgS-ArcB-TorS-like"/>
    <property type="match status" value="1"/>
</dbReference>
<evidence type="ECO:0000259" key="9">
    <source>
        <dbReference type="PROSITE" id="PS50109"/>
    </source>
</evidence>
<dbReference type="Proteomes" id="UP000236449">
    <property type="component" value="Unassembled WGS sequence"/>
</dbReference>
<dbReference type="SMART" id="SM00387">
    <property type="entry name" value="HATPase_c"/>
    <property type="match status" value="1"/>
</dbReference>
<evidence type="ECO:0000256" key="6">
    <source>
        <dbReference type="ARBA" id="ARBA00022801"/>
    </source>
</evidence>
<evidence type="ECO:0000256" key="5">
    <source>
        <dbReference type="ARBA" id="ARBA00022777"/>
    </source>
</evidence>
<dbReference type="CDD" id="cd00082">
    <property type="entry name" value="HisKA"/>
    <property type="match status" value="1"/>
</dbReference>
<evidence type="ECO:0000256" key="2">
    <source>
        <dbReference type="ARBA" id="ARBA00012438"/>
    </source>
</evidence>
<evidence type="ECO:0000256" key="4">
    <source>
        <dbReference type="ARBA" id="ARBA00022679"/>
    </source>
</evidence>
<dbReference type="SUPFAM" id="SSF55874">
    <property type="entry name" value="ATPase domain of HSP90 chaperone/DNA topoisomerase II/histidine kinase"/>
    <property type="match status" value="1"/>
</dbReference>
<comment type="caution">
    <text evidence="11">The sequence shown here is derived from an EMBL/GenBank/DDBJ whole genome shotgun (WGS) entry which is preliminary data.</text>
</comment>
<dbReference type="OrthoDB" id="9810730at2"/>